<feature type="transmembrane region" description="Helical" evidence="8">
    <location>
        <begin position="40"/>
        <end position="58"/>
    </location>
</feature>
<reference evidence="9 10" key="1">
    <citation type="journal article" date="2023" name="Elife">
        <title>Identification of key yeast species and microbe-microbe interactions impacting larval growth of Drosophila in the wild.</title>
        <authorList>
            <person name="Mure A."/>
            <person name="Sugiura Y."/>
            <person name="Maeda R."/>
            <person name="Honda K."/>
            <person name="Sakurai N."/>
            <person name="Takahashi Y."/>
            <person name="Watada M."/>
            <person name="Katoh T."/>
            <person name="Gotoh A."/>
            <person name="Gotoh Y."/>
            <person name="Taniguchi I."/>
            <person name="Nakamura K."/>
            <person name="Hayashi T."/>
            <person name="Katayama T."/>
            <person name="Uemura T."/>
            <person name="Hattori Y."/>
        </authorList>
    </citation>
    <scope>NUCLEOTIDE SEQUENCE [LARGE SCALE GENOMIC DNA]</scope>
    <source>
        <strain evidence="9 10">SC-9</strain>
    </source>
</reference>
<dbReference type="PANTHER" id="PTHR12300">
    <property type="entry name" value="HVA22-LIKE PROTEINS"/>
    <property type="match status" value="1"/>
</dbReference>
<dbReference type="RefSeq" id="XP_064854673.1">
    <property type="nucleotide sequence ID" value="XM_064998601.1"/>
</dbReference>
<proteinExistence type="inferred from homology"/>
<evidence type="ECO:0000256" key="6">
    <source>
        <dbReference type="ARBA" id="ARBA00023136"/>
    </source>
</evidence>
<dbReference type="EMBL" id="BTFZ01000012">
    <property type="protein sequence ID" value="GMM37677.1"/>
    <property type="molecule type" value="Genomic_DNA"/>
</dbReference>
<dbReference type="InterPro" id="IPR004345">
    <property type="entry name" value="TB2_DP1_HVA22"/>
</dbReference>
<gene>
    <name evidence="9" type="ORF">DASC09_050020</name>
</gene>
<comment type="caution">
    <text evidence="8">Lacks conserved residue(s) required for the propagation of feature annotation.</text>
</comment>
<evidence type="ECO:0000256" key="7">
    <source>
        <dbReference type="ARBA" id="ARBA00045873"/>
    </source>
</evidence>
<keyword evidence="5 8" id="KW-1133">Transmembrane helix</keyword>
<accession>A0AAV5QS29</accession>
<comment type="similarity">
    <text evidence="2 8">Belongs to the DP1 family.</text>
</comment>
<comment type="caution">
    <text evidence="9">The sequence shown here is derived from an EMBL/GenBank/DDBJ whole genome shotgun (WGS) entry which is preliminary data.</text>
</comment>
<dbReference type="GeneID" id="90075652"/>
<sequence>MSFQQNLQSKLQGHLSQIDGRFANVKLLDQFETNTKLPRSYAVIGFVGFYLLLTFLNIGGIGQLLSNIAGFVIPGYLSLKALNTATKDDDEDLLIYWVVFAVLNIVEFWSKTILYWVPFYWLIKTGFLLYLSLPQFGGAKFIYYSFLKPVTDKHLFHESKPASKVN</sequence>
<evidence type="ECO:0000256" key="1">
    <source>
        <dbReference type="ARBA" id="ARBA00004141"/>
    </source>
</evidence>
<protein>
    <recommendedName>
        <fullName evidence="3 8">Protein YOP1</fullName>
    </recommendedName>
</protein>
<dbReference type="GO" id="GO:0016020">
    <property type="term" value="C:membrane"/>
    <property type="evidence" value="ECO:0007669"/>
    <property type="project" value="UniProtKB-SubCell"/>
</dbReference>
<evidence type="ECO:0000256" key="5">
    <source>
        <dbReference type="ARBA" id="ARBA00022989"/>
    </source>
</evidence>
<organism evidence="9 10">
    <name type="scientific">Saccharomycopsis crataegensis</name>
    <dbReference type="NCBI Taxonomy" id="43959"/>
    <lineage>
        <taxon>Eukaryota</taxon>
        <taxon>Fungi</taxon>
        <taxon>Dikarya</taxon>
        <taxon>Ascomycota</taxon>
        <taxon>Saccharomycotina</taxon>
        <taxon>Saccharomycetes</taxon>
        <taxon>Saccharomycopsidaceae</taxon>
        <taxon>Saccharomycopsis</taxon>
    </lineage>
</organism>
<comment type="subcellular location">
    <subcellularLocation>
        <location evidence="1 8">Membrane</location>
        <topology evidence="1 8">Multi-pass membrane protein</topology>
    </subcellularLocation>
</comment>
<dbReference type="PANTHER" id="PTHR12300:SF161">
    <property type="entry name" value="RECEPTOR EXPRESSION-ENHANCING PROTEIN"/>
    <property type="match status" value="1"/>
</dbReference>
<feature type="transmembrane region" description="Helical" evidence="8">
    <location>
        <begin position="94"/>
        <end position="121"/>
    </location>
</feature>
<dbReference type="Pfam" id="PF03134">
    <property type="entry name" value="TB2_DP1_HVA22"/>
    <property type="match status" value="1"/>
</dbReference>
<name>A0AAV5QS29_9ASCO</name>
<evidence type="ECO:0000256" key="3">
    <source>
        <dbReference type="ARBA" id="ARBA00019184"/>
    </source>
</evidence>
<evidence type="ECO:0000313" key="10">
    <source>
        <dbReference type="Proteomes" id="UP001360560"/>
    </source>
</evidence>
<evidence type="ECO:0000256" key="2">
    <source>
        <dbReference type="ARBA" id="ARBA00008573"/>
    </source>
</evidence>
<keyword evidence="4 8" id="KW-0812">Transmembrane</keyword>
<dbReference type="Proteomes" id="UP001360560">
    <property type="component" value="Unassembled WGS sequence"/>
</dbReference>
<evidence type="ECO:0000256" key="4">
    <source>
        <dbReference type="ARBA" id="ARBA00022692"/>
    </source>
</evidence>
<dbReference type="AlphaFoldDB" id="A0AAV5QS29"/>
<evidence type="ECO:0000313" key="9">
    <source>
        <dbReference type="EMBL" id="GMM37677.1"/>
    </source>
</evidence>
<feature type="transmembrane region" description="Helical" evidence="8">
    <location>
        <begin position="127"/>
        <end position="147"/>
    </location>
</feature>
<keyword evidence="6 8" id="KW-0472">Membrane</keyword>
<comment type="function">
    <text evidence="7">Required to generate and maintain the structure of the tubular endoplasmic reticulum network and the vacuole. Induces high curvature in membranes and causes membrane tubule formation. Involved in membrane/vesicle trafficking.</text>
</comment>
<keyword evidence="10" id="KW-1185">Reference proteome</keyword>
<evidence type="ECO:0000256" key="8">
    <source>
        <dbReference type="RuleBase" id="RU362006"/>
    </source>
</evidence>